<dbReference type="OrthoDB" id="3243439at2759"/>
<organism evidence="1 2">
    <name type="scientific">Crucibulum laeve</name>
    <dbReference type="NCBI Taxonomy" id="68775"/>
    <lineage>
        <taxon>Eukaryota</taxon>
        <taxon>Fungi</taxon>
        <taxon>Dikarya</taxon>
        <taxon>Basidiomycota</taxon>
        <taxon>Agaricomycotina</taxon>
        <taxon>Agaricomycetes</taxon>
        <taxon>Agaricomycetidae</taxon>
        <taxon>Agaricales</taxon>
        <taxon>Agaricineae</taxon>
        <taxon>Nidulariaceae</taxon>
        <taxon>Crucibulum</taxon>
    </lineage>
</organism>
<proteinExistence type="predicted"/>
<dbReference type="EMBL" id="ML213594">
    <property type="protein sequence ID" value="TFK41604.1"/>
    <property type="molecule type" value="Genomic_DNA"/>
</dbReference>
<dbReference type="Proteomes" id="UP000308652">
    <property type="component" value="Unassembled WGS sequence"/>
</dbReference>
<protein>
    <submittedName>
        <fullName evidence="1">Uncharacterized protein</fullName>
    </submittedName>
</protein>
<accession>A0A5C3M836</accession>
<evidence type="ECO:0000313" key="2">
    <source>
        <dbReference type="Proteomes" id="UP000308652"/>
    </source>
</evidence>
<name>A0A5C3M836_9AGAR</name>
<evidence type="ECO:0000313" key="1">
    <source>
        <dbReference type="EMBL" id="TFK41604.1"/>
    </source>
</evidence>
<dbReference type="AlphaFoldDB" id="A0A5C3M836"/>
<keyword evidence="2" id="KW-1185">Reference proteome</keyword>
<reference evidence="1 2" key="1">
    <citation type="journal article" date="2019" name="Nat. Ecol. Evol.">
        <title>Megaphylogeny resolves global patterns of mushroom evolution.</title>
        <authorList>
            <person name="Varga T."/>
            <person name="Krizsan K."/>
            <person name="Foldi C."/>
            <person name="Dima B."/>
            <person name="Sanchez-Garcia M."/>
            <person name="Sanchez-Ramirez S."/>
            <person name="Szollosi G.J."/>
            <person name="Szarkandi J.G."/>
            <person name="Papp V."/>
            <person name="Albert L."/>
            <person name="Andreopoulos W."/>
            <person name="Angelini C."/>
            <person name="Antonin V."/>
            <person name="Barry K.W."/>
            <person name="Bougher N.L."/>
            <person name="Buchanan P."/>
            <person name="Buyck B."/>
            <person name="Bense V."/>
            <person name="Catcheside P."/>
            <person name="Chovatia M."/>
            <person name="Cooper J."/>
            <person name="Damon W."/>
            <person name="Desjardin D."/>
            <person name="Finy P."/>
            <person name="Geml J."/>
            <person name="Haridas S."/>
            <person name="Hughes K."/>
            <person name="Justo A."/>
            <person name="Karasinski D."/>
            <person name="Kautmanova I."/>
            <person name="Kiss B."/>
            <person name="Kocsube S."/>
            <person name="Kotiranta H."/>
            <person name="LaButti K.M."/>
            <person name="Lechner B.E."/>
            <person name="Liimatainen K."/>
            <person name="Lipzen A."/>
            <person name="Lukacs Z."/>
            <person name="Mihaltcheva S."/>
            <person name="Morgado L.N."/>
            <person name="Niskanen T."/>
            <person name="Noordeloos M.E."/>
            <person name="Ohm R.A."/>
            <person name="Ortiz-Santana B."/>
            <person name="Ovrebo C."/>
            <person name="Racz N."/>
            <person name="Riley R."/>
            <person name="Savchenko A."/>
            <person name="Shiryaev A."/>
            <person name="Soop K."/>
            <person name="Spirin V."/>
            <person name="Szebenyi C."/>
            <person name="Tomsovsky M."/>
            <person name="Tulloss R.E."/>
            <person name="Uehling J."/>
            <person name="Grigoriev I.V."/>
            <person name="Vagvolgyi C."/>
            <person name="Papp T."/>
            <person name="Martin F.M."/>
            <person name="Miettinen O."/>
            <person name="Hibbett D.S."/>
            <person name="Nagy L.G."/>
        </authorList>
    </citation>
    <scope>NUCLEOTIDE SEQUENCE [LARGE SCALE GENOMIC DNA]</scope>
    <source>
        <strain evidence="1 2">CBS 166.37</strain>
    </source>
</reference>
<gene>
    <name evidence="1" type="ORF">BDQ12DRAFT_390243</name>
</gene>
<sequence>MNTSLIMILPSSNRARLVVIIGASIIAALPILALSTPDSFTTLHRLFDPFRHTRLTTLRPSGVTFPSVFQWLKRLWKGYDTYSSDHEEAHYWKVSARGQRELQHSDARFVGREAQGLPPSVIPYYVPALLPEYREVQTKKKRKTNRDNDEYVINPRKYCKWHRMVFRGPTHPTLSQASFLRMSCTSEDMQEMSRIARMRSDEAVFSSHSRRKWKWTPEYQEIWRNRLTMKKRHLEKERELEVAFE</sequence>